<dbReference type="NCBIfam" id="TIGR02595">
    <property type="entry name" value="PEP_CTERM"/>
    <property type="match status" value="1"/>
</dbReference>
<protein>
    <submittedName>
        <fullName evidence="1">PEP-CTERM sorting domain-containing protein</fullName>
    </submittedName>
</protein>
<evidence type="ECO:0000313" key="2">
    <source>
        <dbReference type="Proteomes" id="UP000321323"/>
    </source>
</evidence>
<proteinExistence type="predicted"/>
<name>A0ABZ1UQB1_9BURK</name>
<dbReference type="EMBL" id="CP136508">
    <property type="protein sequence ID" value="WUR14927.1"/>
    <property type="molecule type" value="Genomic_DNA"/>
</dbReference>
<sequence>MTSHVSGVLGSRAELQDYGFNIVGAQGDRFDITYRAVVDYSGFGQYGSYGSIPVEITFGLNGFEGQTNTIMGGLSMYRTRYTSGPDVGKTYLSFSFVSNFLVEPNRGFEFYHLVEFDGALAANPYSLPFNVPETASSGDMMAVFYERGWSETHYYGEAGGPIDSISFSLTPLPVPEPAGWAMLGAGLLLTGAVARRRRC</sequence>
<dbReference type="InterPro" id="IPR013424">
    <property type="entry name" value="Ice-binding_C"/>
</dbReference>
<keyword evidence="2" id="KW-1185">Reference proteome</keyword>
<reference evidence="1 2" key="1">
    <citation type="journal article" date="2019" name="Int. J. Syst. Evol. Microbiol.">
        <title>The Draft Whole-Genome Sequence of the Antibiotic Producer Empedobacter haloabium ATCC 31962 Provides Indications for Its Taxonomic Reclassification.</title>
        <authorList>
            <person name="Miess H."/>
            <person name="Arlt P."/>
            <person name="Apel A.K."/>
            <person name="Weber T."/>
            <person name="Nieselt K."/>
            <person name="Hanssen F."/>
            <person name="Czemmel S."/>
            <person name="Nahnsen S."/>
            <person name="Gross H."/>
        </authorList>
    </citation>
    <scope>NUCLEOTIDE SEQUENCE [LARGE SCALE GENOMIC DNA]</scope>
    <source>
        <strain evidence="1 2">ATCC 31962</strain>
    </source>
</reference>
<evidence type="ECO:0000313" key="1">
    <source>
        <dbReference type="EMBL" id="WUR14927.1"/>
    </source>
</evidence>
<gene>
    <name evidence="1" type="ORF">E7V67_007405</name>
</gene>
<accession>A0ABZ1UQB1</accession>
<organism evidence="1 2">
    <name type="scientific">[Empedobacter] haloabium</name>
    <dbReference type="NCBI Taxonomy" id="592317"/>
    <lineage>
        <taxon>Bacteria</taxon>
        <taxon>Pseudomonadati</taxon>
        <taxon>Pseudomonadota</taxon>
        <taxon>Betaproteobacteria</taxon>
        <taxon>Burkholderiales</taxon>
        <taxon>Oxalobacteraceae</taxon>
        <taxon>Telluria group</taxon>
        <taxon>Telluria group incertae sedis</taxon>
    </lineage>
</organism>
<dbReference type="Proteomes" id="UP000321323">
    <property type="component" value="Chromosome"/>
</dbReference>